<name>A0A3P7J7K6_STRVU</name>
<keyword evidence="3" id="KW-1185">Reference proteome</keyword>
<protein>
    <recommendedName>
        <fullName evidence="4">Schlafen AlbA-2 domain-containing protein</fullName>
    </recommendedName>
</protein>
<feature type="non-terminal residue" evidence="2">
    <location>
        <position position="177"/>
    </location>
</feature>
<reference evidence="2 3" key="1">
    <citation type="submission" date="2018-11" db="EMBL/GenBank/DDBJ databases">
        <authorList>
            <consortium name="Pathogen Informatics"/>
        </authorList>
    </citation>
    <scope>NUCLEOTIDE SEQUENCE [LARGE SCALE GENOMIC DNA]</scope>
</reference>
<dbReference type="Proteomes" id="UP000270094">
    <property type="component" value="Unassembled WGS sequence"/>
</dbReference>
<dbReference type="OrthoDB" id="5866298at2759"/>
<dbReference type="AlphaFoldDB" id="A0A3P7J7K6"/>
<accession>A0A3P7J7K6</accession>
<keyword evidence="1" id="KW-0812">Transmembrane</keyword>
<proteinExistence type="predicted"/>
<feature type="transmembrane region" description="Helical" evidence="1">
    <location>
        <begin position="153"/>
        <end position="176"/>
    </location>
</feature>
<sequence>MSTICAALNSQRRLHWVIGIGPNRRVLGCDVSSEERDTLRQAFIYSVRSGIRPQLHPELVQLEFVSVENQHLNGNDARLLVTITIDHKVSMLYQVQPGRIFYVSKNEVNEVKGGINEALCLLSMKRKSDIKSVFDQASYGYLRFKASRNATSLGVLMKVSAYFATGLGFAFCARYLL</sequence>
<gene>
    <name evidence="2" type="ORF">SVUK_LOCUS8882</name>
</gene>
<dbReference type="EMBL" id="UYYB01032908">
    <property type="protein sequence ID" value="VDM73884.1"/>
    <property type="molecule type" value="Genomic_DNA"/>
</dbReference>
<evidence type="ECO:0000313" key="3">
    <source>
        <dbReference type="Proteomes" id="UP000270094"/>
    </source>
</evidence>
<keyword evidence="1" id="KW-0472">Membrane</keyword>
<evidence type="ECO:0000256" key="1">
    <source>
        <dbReference type="SAM" id="Phobius"/>
    </source>
</evidence>
<evidence type="ECO:0000313" key="2">
    <source>
        <dbReference type="EMBL" id="VDM73884.1"/>
    </source>
</evidence>
<organism evidence="2 3">
    <name type="scientific">Strongylus vulgaris</name>
    <name type="common">Blood worm</name>
    <dbReference type="NCBI Taxonomy" id="40348"/>
    <lineage>
        <taxon>Eukaryota</taxon>
        <taxon>Metazoa</taxon>
        <taxon>Ecdysozoa</taxon>
        <taxon>Nematoda</taxon>
        <taxon>Chromadorea</taxon>
        <taxon>Rhabditida</taxon>
        <taxon>Rhabditina</taxon>
        <taxon>Rhabditomorpha</taxon>
        <taxon>Strongyloidea</taxon>
        <taxon>Strongylidae</taxon>
        <taxon>Strongylus</taxon>
    </lineage>
</organism>
<keyword evidence="1" id="KW-1133">Transmembrane helix</keyword>
<evidence type="ECO:0008006" key="4">
    <source>
        <dbReference type="Google" id="ProtNLM"/>
    </source>
</evidence>